<evidence type="ECO:0000259" key="3">
    <source>
        <dbReference type="Pfam" id="PF13472"/>
    </source>
</evidence>
<evidence type="ECO:0000313" key="5">
    <source>
        <dbReference type="Proteomes" id="UP000321577"/>
    </source>
</evidence>
<evidence type="ECO:0000313" key="4">
    <source>
        <dbReference type="EMBL" id="GEP43811.1"/>
    </source>
</evidence>
<proteinExistence type="predicted"/>
<accession>A0A512MBT3</accession>
<dbReference type="GO" id="GO:0004622">
    <property type="term" value="F:phosphatidylcholine lysophospholipase activity"/>
    <property type="evidence" value="ECO:0007669"/>
    <property type="project" value="TreeGrafter"/>
</dbReference>
<feature type="signal peptide" evidence="2">
    <location>
        <begin position="1"/>
        <end position="21"/>
    </location>
</feature>
<dbReference type="PANTHER" id="PTHR30383:SF5">
    <property type="entry name" value="SGNH HYDROLASE-TYPE ESTERASE DOMAIN-CONTAINING PROTEIN"/>
    <property type="match status" value="1"/>
</dbReference>
<protein>
    <recommendedName>
        <fullName evidence="3">SGNH hydrolase-type esterase domain-containing protein</fullName>
    </recommendedName>
</protein>
<feature type="chain" id="PRO_5022191138" description="SGNH hydrolase-type esterase domain-containing protein" evidence="2">
    <location>
        <begin position="22"/>
        <end position="464"/>
    </location>
</feature>
<dbReference type="EMBL" id="BKAG01000021">
    <property type="protein sequence ID" value="GEP43811.1"/>
    <property type="molecule type" value="Genomic_DNA"/>
</dbReference>
<dbReference type="RefSeq" id="WP_170266811.1">
    <property type="nucleotide sequence ID" value="NZ_BKAG01000021.1"/>
</dbReference>
<dbReference type="InterPro" id="IPR013830">
    <property type="entry name" value="SGNH_hydro"/>
</dbReference>
<dbReference type="Proteomes" id="UP000321577">
    <property type="component" value="Unassembled WGS sequence"/>
</dbReference>
<keyword evidence="5" id="KW-1185">Reference proteome</keyword>
<gene>
    <name evidence="4" type="ORF">BGE01nite_31020</name>
</gene>
<keyword evidence="2" id="KW-0732">Signal</keyword>
<sequence>MHSRLALTLIATLGLAAGSFAQAPKPAARPAPKPAGLGLKDGDRIIFIGDSITHQCQYTQYVEDFFYTRYPKLRLHFRNAGVSGDRAADALNRFDDDIASFKPTIATVLLGMNDGAYQDFTPEIFKTYADDMTKLLDKLDALKVRVFLMSPTMFDHQAFDQMVAKDPARGKNKKPDNYNAVLAYFGKWGQEQARKRGYGFIDLFGPLNKFTTDGRVKDPSFTLIADAIHPAGDGQFVMAYSIIEAFGEPGVVWGLMSTPAAAGGWKVTASPGSTVTATSGEAGKTLSFTLQPKCLPWAVLEEAKLGATLTAAGHRKGGEVLTVNGLQPGRYDVLENGQLVGTWDHITLGKKIELQADPESVTLSQARQVIMLNKQRNDEAIRPLRNLYGQRKGKLRAGDQAAFDAWWNGEGKKQEATLLQKAAQFEDEIYKANQPAEVRIEVRPSTQPEPAKKGAAKGAVKKAA</sequence>
<dbReference type="AlphaFoldDB" id="A0A512MBT3"/>
<organism evidence="4 5">
    <name type="scientific">Brevifollis gellanilyticus</name>
    <dbReference type="NCBI Taxonomy" id="748831"/>
    <lineage>
        <taxon>Bacteria</taxon>
        <taxon>Pseudomonadati</taxon>
        <taxon>Verrucomicrobiota</taxon>
        <taxon>Verrucomicrobiia</taxon>
        <taxon>Verrucomicrobiales</taxon>
        <taxon>Verrucomicrobiaceae</taxon>
    </lineage>
</organism>
<comment type="caution">
    <text evidence="4">The sequence shown here is derived from an EMBL/GenBank/DDBJ whole genome shotgun (WGS) entry which is preliminary data.</text>
</comment>
<dbReference type="InterPro" id="IPR036514">
    <property type="entry name" value="SGNH_hydro_sf"/>
</dbReference>
<evidence type="ECO:0000256" key="1">
    <source>
        <dbReference type="SAM" id="MobiDB-lite"/>
    </source>
</evidence>
<reference evidence="4 5" key="1">
    <citation type="submission" date="2019-07" db="EMBL/GenBank/DDBJ databases">
        <title>Whole genome shotgun sequence of Brevifollis gellanilyticus NBRC 108608.</title>
        <authorList>
            <person name="Hosoyama A."/>
            <person name="Uohara A."/>
            <person name="Ohji S."/>
            <person name="Ichikawa N."/>
        </authorList>
    </citation>
    <scope>NUCLEOTIDE SEQUENCE [LARGE SCALE GENOMIC DNA]</scope>
    <source>
        <strain evidence="4 5">NBRC 108608</strain>
    </source>
</reference>
<feature type="domain" description="SGNH hydrolase-type esterase" evidence="3">
    <location>
        <begin position="47"/>
        <end position="234"/>
    </location>
</feature>
<dbReference type="CDD" id="cd01834">
    <property type="entry name" value="SGNH_hydrolase_like_2"/>
    <property type="match status" value="1"/>
</dbReference>
<evidence type="ECO:0000256" key="2">
    <source>
        <dbReference type="SAM" id="SignalP"/>
    </source>
</evidence>
<feature type="region of interest" description="Disordered" evidence="1">
    <location>
        <begin position="440"/>
        <end position="464"/>
    </location>
</feature>
<name>A0A512MBT3_9BACT</name>
<dbReference type="Gene3D" id="3.40.50.1110">
    <property type="entry name" value="SGNH hydrolase"/>
    <property type="match status" value="1"/>
</dbReference>
<dbReference type="SUPFAM" id="SSF52266">
    <property type="entry name" value="SGNH hydrolase"/>
    <property type="match status" value="1"/>
</dbReference>
<dbReference type="PANTHER" id="PTHR30383">
    <property type="entry name" value="THIOESTERASE 1/PROTEASE 1/LYSOPHOSPHOLIPASE L1"/>
    <property type="match status" value="1"/>
</dbReference>
<dbReference type="Pfam" id="PF13472">
    <property type="entry name" value="Lipase_GDSL_2"/>
    <property type="match status" value="1"/>
</dbReference>
<dbReference type="InterPro" id="IPR051532">
    <property type="entry name" value="Ester_Hydrolysis_Enzymes"/>
</dbReference>